<dbReference type="InterPro" id="IPR017946">
    <property type="entry name" value="PLC-like_Pdiesterase_TIM-brl"/>
</dbReference>
<reference evidence="2" key="1">
    <citation type="submission" date="2021-12" db="EMBL/GenBank/DDBJ databases">
        <authorList>
            <person name="Zaccaron A."/>
            <person name="Stergiopoulos I."/>
        </authorList>
    </citation>
    <scope>NUCLEOTIDE SEQUENCE</scope>
    <source>
        <strain evidence="2">Race5_Kim</strain>
    </source>
</reference>
<dbReference type="Proteomes" id="UP000756132">
    <property type="component" value="Chromosome 5"/>
</dbReference>
<evidence type="ECO:0000313" key="3">
    <source>
        <dbReference type="Proteomes" id="UP000756132"/>
    </source>
</evidence>
<proteinExistence type="predicted"/>
<protein>
    <submittedName>
        <fullName evidence="2">PI-PLC X domain-containing protein 1</fullName>
    </submittedName>
</protein>
<dbReference type="EMBL" id="CP090167">
    <property type="protein sequence ID" value="UJO17702.1"/>
    <property type="molecule type" value="Genomic_DNA"/>
</dbReference>
<dbReference type="Pfam" id="PF26146">
    <property type="entry name" value="PI-PLC_X"/>
    <property type="match status" value="1"/>
</dbReference>
<dbReference type="PANTHER" id="PTHR13593">
    <property type="match status" value="1"/>
</dbReference>
<dbReference type="InterPro" id="IPR051057">
    <property type="entry name" value="PI-PLC_domain"/>
</dbReference>
<dbReference type="GO" id="GO:0006629">
    <property type="term" value="P:lipid metabolic process"/>
    <property type="evidence" value="ECO:0007669"/>
    <property type="project" value="InterPro"/>
</dbReference>
<dbReference type="AlphaFoldDB" id="A0A9Q8P958"/>
<name>A0A9Q8P958_PASFU</name>
<dbReference type="Gene3D" id="3.20.20.190">
    <property type="entry name" value="Phosphatidylinositol (PI) phosphodiesterase"/>
    <property type="match status" value="1"/>
</dbReference>
<dbReference type="SUPFAM" id="SSF51695">
    <property type="entry name" value="PLC-like phosphodiesterases"/>
    <property type="match status" value="1"/>
</dbReference>
<sequence>MFRTYLSSFLVLAAGLQSVLAQSSSTACNNSPELCSRQYNNVTYLGARNSPFLRDDTTDFSTSGNQFYNTTRQLASGVRLLTGQVQYPNGTIDPHVCHTSCELLDAGTLSSWLSEIKTWMDSNPNDVVTILLVNGAGATASELASAYTRSGLSDYAYMPASSAATTTWPTLQELISNGTRAMNFVATLADNTGATYLMNEFDYIFENDYDNSEVSDFSCDVNRPSNLANDTSTAISSGYMPLMNHFLYENQLFGIQSPNESYANVTNGASGAGNLASAAATCASTYGKAPNFLLVDFTNMGPAIDTVDSLNGVSNPTGRTTLPTAALSETSAAAILLPGSSSLWMSLGAALLVVLSL</sequence>
<evidence type="ECO:0000313" key="2">
    <source>
        <dbReference type="EMBL" id="UJO17702.1"/>
    </source>
</evidence>
<reference evidence="2" key="2">
    <citation type="journal article" date="2022" name="Microb. Genom.">
        <title>A chromosome-scale genome assembly of the tomato pathogen Cladosporium fulvum reveals a compartmentalized genome architecture and the presence of a dispensable chromosome.</title>
        <authorList>
            <person name="Zaccaron A.Z."/>
            <person name="Chen L.H."/>
            <person name="Samaras A."/>
            <person name="Stergiopoulos I."/>
        </authorList>
    </citation>
    <scope>NUCLEOTIDE SEQUENCE</scope>
    <source>
        <strain evidence="2">Race5_Kim</strain>
    </source>
</reference>
<dbReference type="GO" id="GO:0008081">
    <property type="term" value="F:phosphoric diester hydrolase activity"/>
    <property type="evidence" value="ECO:0007669"/>
    <property type="project" value="InterPro"/>
</dbReference>
<keyword evidence="1" id="KW-0732">Signal</keyword>
<dbReference type="PROSITE" id="PS51257">
    <property type="entry name" value="PROKAR_LIPOPROTEIN"/>
    <property type="match status" value="1"/>
</dbReference>
<evidence type="ECO:0000256" key="1">
    <source>
        <dbReference type="SAM" id="SignalP"/>
    </source>
</evidence>
<keyword evidence="3" id="KW-1185">Reference proteome</keyword>
<dbReference type="RefSeq" id="XP_047762068.1">
    <property type="nucleotide sequence ID" value="XM_047904626.1"/>
</dbReference>
<accession>A0A9Q8P958</accession>
<gene>
    <name evidence="2" type="ORF">CLAFUR5_05478</name>
</gene>
<dbReference type="OMA" id="YPYLMPE"/>
<dbReference type="PANTHER" id="PTHR13593:SF80">
    <property type="entry name" value="PLC-LIKE PHOSPHODIESTERASE"/>
    <property type="match status" value="1"/>
</dbReference>
<dbReference type="GeneID" id="71985356"/>
<dbReference type="OrthoDB" id="7984201at2759"/>
<organism evidence="2 3">
    <name type="scientific">Passalora fulva</name>
    <name type="common">Tomato leaf mold</name>
    <name type="synonym">Cladosporium fulvum</name>
    <dbReference type="NCBI Taxonomy" id="5499"/>
    <lineage>
        <taxon>Eukaryota</taxon>
        <taxon>Fungi</taxon>
        <taxon>Dikarya</taxon>
        <taxon>Ascomycota</taxon>
        <taxon>Pezizomycotina</taxon>
        <taxon>Dothideomycetes</taxon>
        <taxon>Dothideomycetidae</taxon>
        <taxon>Mycosphaerellales</taxon>
        <taxon>Mycosphaerellaceae</taxon>
        <taxon>Fulvia</taxon>
    </lineage>
</organism>
<feature type="chain" id="PRO_5040354212" evidence="1">
    <location>
        <begin position="22"/>
        <end position="357"/>
    </location>
</feature>
<feature type="signal peptide" evidence="1">
    <location>
        <begin position="1"/>
        <end position="21"/>
    </location>
</feature>
<dbReference type="KEGG" id="ffu:CLAFUR5_05478"/>